<dbReference type="SUPFAM" id="SSF53448">
    <property type="entry name" value="Nucleotide-diphospho-sugar transferases"/>
    <property type="match status" value="1"/>
</dbReference>
<dbReference type="Pfam" id="PF13632">
    <property type="entry name" value="Glyco_trans_2_3"/>
    <property type="match status" value="1"/>
</dbReference>
<dbReference type="CAZy" id="GT2">
    <property type="family name" value="Glycosyltransferase Family 2"/>
</dbReference>
<dbReference type="KEGG" id="srm:SRM_p84029"/>
<evidence type="ECO:0000259" key="2">
    <source>
        <dbReference type="Pfam" id="PF13632"/>
    </source>
</evidence>
<keyword evidence="1" id="KW-1133">Transmembrane helix</keyword>
<keyword evidence="1" id="KW-0812">Transmembrane</keyword>
<dbReference type="RefSeq" id="WP_013124670.1">
    <property type="nucleotide sequence ID" value="NC_014157.1"/>
</dbReference>
<keyword evidence="3" id="KW-0614">Plasmid</keyword>
<feature type="transmembrane region" description="Helical" evidence="1">
    <location>
        <begin position="146"/>
        <end position="172"/>
    </location>
</feature>
<dbReference type="InterPro" id="IPR029044">
    <property type="entry name" value="Nucleotide-diphossugar_trans"/>
</dbReference>
<name>D6CW06_SALRM</name>
<dbReference type="AlphaFoldDB" id="D6CW06"/>
<reference evidence="4" key="2">
    <citation type="submission" date="2010-04" db="EMBL/GenBank/DDBJ databases">
        <title>Genome sequence of Salinibacter ruber M8.</title>
        <authorList>
            <consortium name="Genoscope"/>
        </authorList>
    </citation>
    <scope>NUCLEOTIDE SEQUENCE [LARGE SCALE GENOMIC DNA]</scope>
    <source>
        <strain evidence="4">M8</strain>
        <plasmid evidence="4">pSR84</plasmid>
    </source>
</reference>
<proteinExistence type="predicted"/>
<dbReference type="EMBL" id="FP565813">
    <property type="protein sequence ID" value="CBH22835.1"/>
    <property type="molecule type" value="Genomic_DNA"/>
</dbReference>
<dbReference type="Proteomes" id="UP000000933">
    <property type="component" value="Plasmid pSR84"/>
</dbReference>
<feature type="transmembrane region" description="Helical" evidence="1">
    <location>
        <begin position="196"/>
        <end position="214"/>
    </location>
</feature>
<gene>
    <name evidence="3" type="primary">wcaA</name>
    <name evidence="3" type="ORF">SRM_p84029</name>
</gene>
<dbReference type="HOGENOM" id="CLU_1155737_0_0_10"/>
<evidence type="ECO:0000256" key="1">
    <source>
        <dbReference type="SAM" id="Phobius"/>
    </source>
</evidence>
<keyword evidence="1" id="KW-0472">Membrane</keyword>
<feature type="domain" description="Glycosyltransferase 2-like" evidence="2">
    <location>
        <begin position="32"/>
        <end position="170"/>
    </location>
</feature>
<sequence>MAGEKRVRAAGADDASGASEGLYWRYESALRRWDDALHSVVGAAGELFSVRTALFEPIPEDTILDDFVLTLRVAARGYRVAYAPDAYATEGPSASLADEMRRKVRIVAGGFQALGRLRELFNPVRHGTLTFQFVSHRVLRWTLAPALLPVLLIVNGLLVGMGGGTAATLLLAGQGTFYGLAAHGALTHDAPRGPTALYAPFYFCVMNVAVYRGFLRYLRDQQAVAWTPAKRAAANLHGSA</sequence>
<organism evidence="3 4">
    <name type="scientific">Salinibacter ruber (strain M8)</name>
    <dbReference type="NCBI Taxonomy" id="761659"/>
    <lineage>
        <taxon>Bacteria</taxon>
        <taxon>Pseudomonadati</taxon>
        <taxon>Rhodothermota</taxon>
        <taxon>Rhodothermia</taxon>
        <taxon>Rhodothermales</taxon>
        <taxon>Salinibacteraceae</taxon>
        <taxon>Salinibacter</taxon>
    </lineage>
</organism>
<evidence type="ECO:0000313" key="3">
    <source>
        <dbReference type="EMBL" id="CBH22835.1"/>
    </source>
</evidence>
<geneLocation type="plasmid" evidence="3 4">
    <name>pSR84</name>
</geneLocation>
<dbReference type="GO" id="GO:0016740">
    <property type="term" value="F:transferase activity"/>
    <property type="evidence" value="ECO:0007669"/>
    <property type="project" value="UniProtKB-KW"/>
</dbReference>
<evidence type="ECO:0000313" key="4">
    <source>
        <dbReference type="Proteomes" id="UP000000933"/>
    </source>
</evidence>
<reference evidence="3 4" key="1">
    <citation type="journal article" date="2010" name="ISME J.">
        <title>Fine-scale evolution: genomic, phenotypic and ecological differentiation in two coexisting Salinibacter ruber strains.</title>
        <authorList>
            <person name="Pena A."/>
            <person name="Teeling H."/>
            <person name="Huerta-Cepas J."/>
            <person name="Santos F."/>
            <person name="Yarza P."/>
            <person name="Brito-Echeverria J."/>
            <person name="Lucio M."/>
            <person name="Schmitt-Kopplin P."/>
            <person name="Meseguer I."/>
            <person name="Schenowitz C."/>
            <person name="Dossat C."/>
            <person name="Barbe V."/>
            <person name="Dopazo J."/>
            <person name="Rossello-Mora R."/>
            <person name="Schuler M."/>
            <person name="Glockner F.O."/>
            <person name="Amann R."/>
            <person name="Gabaldon T."/>
            <person name="Anton J."/>
        </authorList>
    </citation>
    <scope>NUCLEOTIDE SEQUENCE [LARGE SCALE GENOMIC DNA]</scope>
    <source>
        <strain evidence="3 4">M8</strain>
        <plasmid evidence="4">pSR84</plasmid>
    </source>
</reference>
<keyword evidence="3" id="KW-0808">Transferase</keyword>
<accession>D6CW06</accession>
<protein>
    <submittedName>
        <fullName evidence="3">Glycosyl transferase, family 2</fullName>
    </submittedName>
</protein>
<dbReference type="InterPro" id="IPR001173">
    <property type="entry name" value="Glyco_trans_2-like"/>
</dbReference>